<evidence type="ECO:0000313" key="2">
    <source>
        <dbReference type="Proteomes" id="UP001060085"/>
    </source>
</evidence>
<gene>
    <name evidence="1" type="ORF">M9H77_30739</name>
</gene>
<protein>
    <submittedName>
        <fullName evidence="1">Uncharacterized protein</fullName>
    </submittedName>
</protein>
<sequence>MDRFEGKILGWHWTKNIRIKSCIGKLGPDTTSPAASNWWDFRSGGCGVHFNPPSVAELHRQATAEDGAAPAAADLHEEDENSRRSLEGWANSASVRRGRTAAETSSSGDCLAEEEDCIGPHKSGLIGSSYSNGSSYFPNLTADRWPKLLTASNNSNNTQFEKLSNMKNL</sequence>
<comment type="caution">
    <text evidence="1">The sequence shown here is derived from an EMBL/GenBank/DDBJ whole genome shotgun (WGS) entry which is preliminary data.</text>
</comment>
<dbReference type="EMBL" id="CM044707">
    <property type="protein sequence ID" value="KAI5653552.1"/>
    <property type="molecule type" value="Genomic_DNA"/>
</dbReference>
<accession>A0ACC0A0Q9</accession>
<name>A0ACC0A0Q9_CATRO</name>
<keyword evidence="2" id="KW-1185">Reference proteome</keyword>
<organism evidence="1 2">
    <name type="scientific">Catharanthus roseus</name>
    <name type="common">Madagascar periwinkle</name>
    <name type="synonym">Vinca rosea</name>
    <dbReference type="NCBI Taxonomy" id="4058"/>
    <lineage>
        <taxon>Eukaryota</taxon>
        <taxon>Viridiplantae</taxon>
        <taxon>Streptophyta</taxon>
        <taxon>Embryophyta</taxon>
        <taxon>Tracheophyta</taxon>
        <taxon>Spermatophyta</taxon>
        <taxon>Magnoliopsida</taxon>
        <taxon>eudicotyledons</taxon>
        <taxon>Gunneridae</taxon>
        <taxon>Pentapetalae</taxon>
        <taxon>asterids</taxon>
        <taxon>lamiids</taxon>
        <taxon>Gentianales</taxon>
        <taxon>Apocynaceae</taxon>
        <taxon>Rauvolfioideae</taxon>
        <taxon>Vinceae</taxon>
        <taxon>Catharanthinae</taxon>
        <taxon>Catharanthus</taxon>
    </lineage>
</organism>
<proteinExistence type="predicted"/>
<evidence type="ECO:0000313" key="1">
    <source>
        <dbReference type="EMBL" id="KAI5653552.1"/>
    </source>
</evidence>
<dbReference type="Proteomes" id="UP001060085">
    <property type="component" value="Linkage Group LG07"/>
</dbReference>
<reference evidence="2" key="1">
    <citation type="journal article" date="2023" name="Nat. Plants">
        <title>Single-cell RNA sequencing provides a high-resolution roadmap for understanding the multicellular compartmentation of specialized metabolism.</title>
        <authorList>
            <person name="Sun S."/>
            <person name="Shen X."/>
            <person name="Li Y."/>
            <person name="Li Y."/>
            <person name="Wang S."/>
            <person name="Li R."/>
            <person name="Zhang H."/>
            <person name="Shen G."/>
            <person name="Guo B."/>
            <person name="Wei J."/>
            <person name="Xu J."/>
            <person name="St-Pierre B."/>
            <person name="Chen S."/>
            <person name="Sun C."/>
        </authorList>
    </citation>
    <scope>NUCLEOTIDE SEQUENCE [LARGE SCALE GENOMIC DNA]</scope>
</reference>